<dbReference type="GeneID" id="9945705"/>
<reference evidence="1" key="1">
    <citation type="submission" date="2012-04" db="EMBL/GenBank/DDBJ databases">
        <title>The Genome Sequence of Loa loa.</title>
        <authorList>
            <consortium name="The Broad Institute Genome Sequencing Platform"/>
            <consortium name="Broad Institute Genome Sequencing Center for Infectious Disease"/>
            <person name="Nutman T.B."/>
            <person name="Fink D.L."/>
            <person name="Russ C."/>
            <person name="Young S."/>
            <person name="Zeng Q."/>
            <person name="Gargeya S."/>
            <person name="Alvarado L."/>
            <person name="Berlin A."/>
            <person name="Chapman S.B."/>
            <person name="Chen Z."/>
            <person name="Freedman E."/>
            <person name="Gellesch M."/>
            <person name="Goldberg J."/>
            <person name="Griggs A."/>
            <person name="Gujja S."/>
            <person name="Heilman E.R."/>
            <person name="Heiman D."/>
            <person name="Howarth C."/>
            <person name="Mehta T."/>
            <person name="Neiman D."/>
            <person name="Pearson M."/>
            <person name="Roberts A."/>
            <person name="Saif S."/>
            <person name="Shea T."/>
            <person name="Shenoy N."/>
            <person name="Sisk P."/>
            <person name="Stolte C."/>
            <person name="Sykes S."/>
            <person name="White J."/>
            <person name="Yandava C."/>
            <person name="Haas B."/>
            <person name="Henn M.R."/>
            <person name="Nusbaum C."/>
            <person name="Birren B."/>
        </authorList>
    </citation>
    <scope>NUCLEOTIDE SEQUENCE [LARGE SCALE GENOMIC DNA]</scope>
</reference>
<dbReference type="KEGG" id="loa:LOAG_08280"/>
<name>A0A1S0TU97_LOALO</name>
<dbReference type="InParanoid" id="A0A1S0TU97"/>
<dbReference type="RefSeq" id="XP_003143860.1">
    <property type="nucleotide sequence ID" value="XM_003143812.1"/>
</dbReference>
<sequence length="124" mass="14266">MEGSNAQEITGNWPNLTYLIHHVEEEEKHYPPIMFINSQRLLDMRTKSIILSISDLLSTDERKTRSVRCLVVIISPGIFKSNFSALLIHKCENDRTEWNIETNITAQYDKSPCAANIHVQLLLN</sequence>
<evidence type="ECO:0000313" key="1">
    <source>
        <dbReference type="EMBL" id="EFO20211.1"/>
    </source>
</evidence>
<organism evidence="1">
    <name type="scientific">Loa loa</name>
    <name type="common">Eye worm</name>
    <name type="synonym">Filaria loa</name>
    <dbReference type="NCBI Taxonomy" id="7209"/>
    <lineage>
        <taxon>Eukaryota</taxon>
        <taxon>Metazoa</taxon>
        <taxon>Ecdysozoa</taxon>
        <taxon>Nematoda</taxon>
        <taxon>Chromadorea</taxon>
        <taxon>Rhabditida</taxon>
        <taxon>Spirurina</taxon>
        <taxon>Spiruromorpha</taxon>
        <taxon>Filarioidea</taxon>
        <taxon>Onchocercidae</taxon>
        <taxon>Loa</taxon>
    </lineage>
</organism>
<gene>
    <name evidence="1" type="ORF">LOAG_08280</name>
</gene>
<proteinExistence type="predicted"/>
<dbReference type="CTD" id="9945705"/>
<dbReference type="AlphaFoldDB" id="A0A1S0TU97"/>
<accession>A0A1S0TU97</accession>
<protein>
    <submittedName>
        <fullName evidence="1">Uncharacterized protein</fullName>
    </submittedName>
</protein>
<dbReference type="EMBL" id="JH712161">
    <property type="protein sequence ID" value="EFO20211.1"/>
    <property type="molecule type" value="Genomic_DNA"/>
</dbReference>